<comment type="function">
    <text evidence="7">Single strand-specific metallo-endoribonuclease involved in late-stage 70S ribosome quality control and in maturation of the 3' terminus of the 16S rRNA.</text>
</comment>
<feature type="binding site" evidence="7">
    <location>
        <position position="145"/>
    </location>
    <ligand>
        <name>Zn(2+)</name>
        <dbReference type="ChEBI" id="CHEBI:29105"/>
        <note>catalytic</note>
    </ligand>
</feature>
<evidence type="ECO:0000256" key="5">
    <source>
        <dbReference type="ARBA" id="ARBA00022801"/>
    </source>
</evidence>
<dbReference type="GO" id="GO:0005737">
    <property type="term" value="C:cytoplasm"/>
    <property type="evidence" value="ECO:0007669"/>
    <property type="project" value="UniProtKB-SubCell"/>
</dbReference>
<evidence type="ECO:0000313" key="9">
    <source>
        <dbReference type="EMBL" id="SMC91040.1"/>
    </source>
</evidence>
<proteinExistence type="inferred from homology"/>
<evidence type="ECO:0000256" key="3">
    <source>
        <dbReference type="ARBA" id="ARBA00022723"/>
    </source>
</evidence>
<reference evidence="9 10" key="1">
    <citation type="submission" date="2017-04" db="EMBL/GenBank/DDBJ databases">
        <authorList>
            <person name="Afonso C.L."/>
            <person name="Miller P.J."/>
            <person name="Scott M.A."/>
            <person name="Spackman E."/>
            <person name="Goraichik I."/>
            <person name="Dimitrov K.M."/>
            <person name="Suarez D.L."/>
            <person name="Swayne D.E."/>
        </authorList>
    </citation>
    <scope>NUCLEOTIDE SEQUENCE [LARGE SCALE GENOMIC DNA]</scope>
    <source>
        <strain evidence="9 10">CGMCC 1.12644</strain>
    </source>
</reference>
<name>A0A1W2D0Q5_9RHOB</name>
<dbReference type="EC" id="3.1.-.-" evidence="7"/>
<dbReference type="GO" id="GO:0006364">
    <property type="term" value="P:rRNA processing"/>
    <property type="evidence" value="ECO:0007669"/>
    <property type="project" value="UniProtKB-UniRule"/>
</dbReference>
<evidence type="ECO:0000256" key="4">
    <source>
        <dbReference type="ARBA" id="ARBA00022759"/>
    </source>
</evidence>
<comment type="similarity">
    <text evidence="1 7">Belongs to the endoribonuclease YbeY family.</text>
</comment>
<dbReference type="PROSITE" id="PS01306">
    <property type="entry name" value="UPF0054"/>
    <property type="match status" value="1"/>
</dbReference>
<dbReference type="PANTHER" id="PTHR46986:SF1">
    <property type="entry name" value="ENDORIBONUCLEASE YBEY, CHLOROPLASTIC"/>
    <property type="match status" value="1"/>
</dbReference>
<dbReference type="PANTHER" id="PTHR46986">
    <property type="entry name" value="ENDORIBONUCLEASE YBEY, CHLOROPLASTIC"/>
    <property type="match status" value="1"/>
</dbReference>
<evidence type="ECO:0000256" key="6">
    <source>
        <dbReference type="ARBA" id="ARBA00022833"/>
    </source>
</evidence>
<evidence type="ECO:0000256" key="7">
    <source>
        <dbReference type="HAMAP-Rule" id="MF_00009"/>
    </source>
</evidence>
<keyword evidence="4 7" id="KW-0255">Endonuclease</keyword>
<gene>
    <name evidence="7" type="primary">ybeY</name>
    <name evidence="9" type="ORF">SAMN06295998_11030</name>
</gene>
<dbReference type="HAMAP" id="MF_00009">
    <property type="entry name" value="Endoribonucl_YbeY"/>
    <property type="match status" value="1"/>
</dbReference>
<dbReference type="Gene3D" id="3.40.390.30">
    <property type="entry name" value="Metalloproteases ('zincins'), catalytic domain"/>
    <property type="match status" value="1"/>
</dbReference>
<dbReference type="GO" id="GO:0008270">
    <property type="term" value="F:zinc ion binding"/>
    <property type="evidence" value="ECO:0007669"/>
    <property type="project" value="UniProtKB-UniRule"/>
</dbReference>
<sequence>MRQSWRRCPGWMDKTMLTDTIIEDDRWQALGLAALAEAAAKATLARLMLDPAEFEIALLATDDARIAVLNADFRDKPQPTNVLSWPSDERGAEADGDAPELPAPDPDPELGDIAIAYDTCAREASEAGKSLSDHVTHLIVHGVLHLLGYDHVRDRDATLMESLEREILGNMGLPDPYREDDRV</sequence>
<dbReference type="GO" id="GO:0004222">
    <property type="term" value="F:metalloendopeptidase activity"/>
    <property type="evidence" value="ECO:0007669"/>
    <property type="project" value="InterPro"/>
</dbReference>
<protein>
    <recommendedName>
        <fullName evidence="7">Endoribonuclease YbeY</fullName>
        <ecNumber evidence="7">3.1.-.-</ecNumber>
    </recommendedName>
</protein>
<keyword evidence="7" id="KW-0963">Cytoplasm</keyword>
<keyword evidence="5 7" id="KW-0378">Hydrolase</keyword>
<dbReference type="Pfam" id="PF02130">
    <property type="entry name" value="YbeY"/>
    <property type="match status" value="1"/>
</dbReference>
<keyword evidence="7" id="KW-0698">rRNA processing</keyword>
<keyword evidence="10" id="KW-1185">Reference proteome</keyword>
<keyword evidence="2 7" id="KW-0540">Nuclease</keyword>
<dbReference type="InterPro" id="IPR002036">
    <property type="entry name" value="YbeY"/>
</dbReference>
<evidence type="ECO:0000313" key="10">
    <source>
        <dbReference type="Proteomes" id="UP000192330"/>
    </source>
</evidence>
<accession>A0A1W2D0Q5</accession>
<evidence type="ECO:0000256" key="1">
    <source>
        <dbReference type="ARBA" id="ARBA00010875"/>
    </source>
</evidence>
<feature type="region of interest" description="Disordered" evidence="8">
    <location>
        <begin position="78"/>
        <end position="108"/>
    </location>
</feature>
<evidence type="ECO:0000256" key="8">
    <source>
        <dbReference type="SAM" id="MobiDB-lite"/>
    </source>
</evidence>
<dbReference type="InterPro" id="IPR020549">
    <property type="entry name" value="YbeY_CS"/>
</dbReference>
<feature type="binding site" evidence="7">
    <location>
        <position position="151"/>
    </location>
    <ligand>
        <name>Zn(2+)</name>
        <dbReference type="ChEBI" id="CHEBI:29105"/>
        <note>catalytic</note>
    </ligand>
</feature>
<dbReference type="Proteomes" id="UP000192330">
    <property type="component" value="Unassembled WGS sequence"/>
</dbReference>
<keyword evidence="7" id="KW-0690">Ribosome biogenesis</keyword>
<feature type="binding site" evidence="7">
    <location>
        <position position="141"/>
    </location>
    <ligand>
        <name>Zn(2+)</name>
        <dbReference type="ChEBI" id="CHEBI:29105"/>
        <note>catalytic</note>
    </ligand>
</feature>
<keyword evidence="6 7" id="KW-0862">Zinc</keyword>
<organism evidence="9 10">
    <name type="scientific">Primorskyibacter flagellatus</name>
    <dbReference type="NCBI Taxonomy" id="1387277"/>
    <lineage>
        <taxon>Bacteria</taxon>
        <taxon>Pseudomonadati</taxon>
        <taxon>Pseudomonadota</taxon>
        <taxon>Alphaproteobacteria</taxon>
        <taxon>Rhodobacterales</taxon>
        <taxon>Roseobacteraceae</taxon>
        <taxon>Primorskyibacter</taxon>
    </lineage>
</organism>
<keyword evidence="3 7" id="KW-0479">Metal-binding</keyword>
<comment type="subcellular location">
    <subcellularLocation>
        <location evidence="7">Cytoplasm</location>
    </subcellularLocation>
</comment>
<dbReference type="STRING" id="1387277.SAMN06295998_11030"/>
<dbReference type="SUPFAM" id="SSF55486">
    <property type="entry name" value="Metalloproteases ('zincins'), catalytic domain"/>
    <property type="match status" value="1"/>
</dbReference>
<dbReference type="EMBL" id="FWYD01000010">
    <property type="protein sequence ID" value="SMC91040.1"/>
    <property type="molecule type" value="Genomic_DNA"/>
</dbReference>
<evidence type="ECO:0000256" key="2">
    <source>
        <dbReference type="ARBA" id="ARBA00022722"/>
    </source>
</evidence>
<comment type="cofactor">
    <cofactor evidence="7">
        <name>Zn(2+)</name>
        <dbReference type="ChEBI" id="CHEBI:29105"/>
    </cofactor>
    <text evidence="7">Binds 1 zinc ion.</text>
</comment>
<dbReference type="AlphaFoldDB" id="A0A1W2D0Q5"/>
<dbReference type="NCBIfam" id="TIGR00043">
    <property type="entry name" value="rRNA maturation RNase YbeY"/>
    <property type="match status" value="1"/>
</dbReference>
<dbReference type="GO" id="GO:0004521">
    <property type="term" value="F:RNA endonuclease activity"/>
    <property type="evidence" value="ECO:0007669"/>
    <property type="project" value="UniProtKB-UniRule"/>
</dbReference>
<dbReference type="InterPro" id="IPR023091">
    <property type="entry name" value="MetalPrtase_cat_dom_sf_prd"/>
</dbReference>